<dbReference type="Proteomes" id="UP000074561">
    <property type="component" value="Chromosome"/>
</dbReference>
<dbReference type="KEGG" id="cpra:CPter91_4558"/>
<dbReference type="AlphaFoldDB" id="A0A127QA19"/>
<evidence type="ECO:0000313" key="2">
    <source>
        <dbReference type="Proteomes" id="UP000074561"/>
    </source>
</evidence>
<sequence>MAIMLKIDDELKSRVQHLAGLRLRPAAQPDAHRAQRP</sequence>
<organism evidence="1 2">
    <name type="scientific">Collimonas pratensis</name>
    <dbReference type="NCBI Taxonomy" id="279113"/>
    <lineage>
        <taxon>Bacteria</taxon>
        <taxon>Pseudomonadati</taxon>
        <taxon>Pseudomonadota</taxon>
        <taxon>Betaproteobacteria</taxon>
        <taxon>Burkholderiales</taxon>
        <taxon>Oxalobacteraceae</taxon>
        <taxon>Collimonas</taxon>
    </lineage>
</organism>
<evidence type="ECO:0000313" key="1">
    <source>
        <dbReference type="EMBL" id="AMP06864.1"/>
    </source>
</evidence>
<dbReference type="EMBL" id="CP013234">
    <property type="protein sequence ID" value="AMP06864.1"/>
    <property type="molecule type" value="Genomic_DNA"/>
</dbReference>
<accession>A0A127QA19</accession>
<name>A0A127QA19_9BURK</name>
<dbReference type="PATRIC" id="fig|279113.9.peg.4516"/>
<gene>
    <name evidence="1" type="ORF">CPter91_4558</name>
</gene>
<reference evidence="1 2" key="1">
    <citation type="submission" date="2015-11" db="EMBL/GenBank/DDBJ databases">
        <title>Exploring the genomic traits of fungus-feeding bacterial genus Collimonas.</title>
        <authorList>
            <person name="Song C."/>
            <person name="Schmidt R."/>
            <person name="de Jager V."/>
            <person name="Krzyzanowska D."/>
            <person name="Jongedijk E."/>
            <person name="Cankar K."/>
            <person name="Beekwilder J."/>
            <person name="van Veen A."/>
            <person name="de Boer W."/>
            <person name="van Veen J.A."/>
            <person name="Garbeva P."/>
        </authorList>
    </citation>
    <scope>NUCLEOTIDE SEQUENCE [LARGE SCALE GENOMIC DNA]</scope>
    <source>
        <strain evidence="1 2">Ter91</strain>
    </source>
</reference>
<protein>
    <submittedName>
        <fullName evidence="1">Uncharacterized protein</fullName>
    </submittedName>
</protein>
<proteinExistence type="predicted"/>